<protein>
    <recommendedName>
        <fullName evidence="3">Twin-arginine translocation pathway signal</fullName>
    </recommendedName>
</protein>
<accession>A0A1I0LDM3</accession>
<dbReference type="InterPro" id="IPR034660">
    <property type="entry name" value="DinB/YfiT-like"/>
</dbReference>
<evidence type="ECO:0000313" key="2">
    <source>
        <dbReference type="Proteomes" id="UP000199181"/>
    </source>
</evidence>
<evidence type="ECO:0000313" key="1">
    <source>
        <dbReference type="EMBL" id="SEU38206.1"/>
    </source>
</evidence>
<organism evidence="1 2">
    <name type="scientific">Stigmatella erecta</name>
    <dbReference type="NCBI Taxonomy" id="83460"/>
    <lineage>
        <taxon>Bacteria</taxon>
        <taxon>Pseudomonadati</taxon>
        <taxon>Myxococcota</taxon>
        <taxon>Myxococcia</taxon>
        <taxon>Myxococcales</taxon>
        <taxon>Cystobacterineae</taxon>
        <taxon>Archangiaceae</taxon>
        <taxon>Stigmatella</taxon>
    </lineage>
</organism>
<dbReference type="AlphaFoldDB" id="A0A1I0LDM3"/>
<name>A0A1I0LDM3_9BACT</name>
<dbReference type="RefSeq" id="WP_093525957.1">
    <property type="nucleotide sequence ID" value="NZ_FOIJ01000026.1"/>
</dbReference>
<evidence type="ECO:0008006" key="3">
    <source>
        <dbReference type="Google" id="ProtNLM"/>
    </source>
</evidence>
<proteinExistence type="predicted"/>
<keyword evidence="2" id="KW-1185">Reference proteome</keyword>
<sequence>MNRRTLLYSAIATPVVLALGVKTAAMARHGALSELLAQLQSLPADTLRGTGRWSASEIFQHCAQSIRFSRLGYPQARSALFQNTVGAAALNVFSAAGEMHHPLDEAIPGAPALVRGVPNDAALAELMSELKQFIAWQGALAPHFAYGELSRAQYDTAHYLHLKNHLSEVQPS</sequence>
<dbReference type="Proteomes" id="UP000199181">
    <property type="component" value="Unassembled WGS sequence"/>
</dbReference>
<gene>
    <name evidence="1" type="ORF">SAMN05443639_12625</name>
</gene>
<dbReference type="EMBL" id="FOIJ01000026">
    <property type="protein sequence ID" value="SEU38206.1"/>
    <property type="molecule type" value="Genomic_DNA"/>
</dbReference>
<dbReference type="Gene3D" id="1.20.120.450">
    <property type="entry name" value="dinb family like domain"/>
    <property type="match status" value="1"/>
</dbReference>
<reference evidence="2" key="1">
    <citation type="submission" date="2016-10" db="EMBL/GenBank/DDBJ databases">
        <authorList>
            <person name="Varghese N."/>
            <person name="Submissions S."/>
        </authorList>
    </citation>
    <scope>NUCLEOTIDE SEQUENCE [LARGE SCALE GENOMIC DNA]</scope>
    <source>
        <strain evidence="2">DSM 16858</strain>
    </source>
</reference>
<dbReference type="InterPro" id="IPR011463">
    <property type="entry name" value="DUF1569"/>
</dbReference>
<dbReference type="Pfam" id="PF07606">
    <property type="entry name" value="DUF1569"/>
    <property type="match status" value="1"/>
</dbReference>